<protein>
    <submittedName>
        <fullName evidence="2">Uncharacterized protein</fullName>
    </submittedName>
</protein>
<evidence type="ECO:0000256" key="1">
    <source>
        <dbReference type="SAM" id="MobiDB-lite"/>
    </source>
</evidence>
<sequence>MTVIEESSQHKNTDSQNRRVLPAALARFKATARGCTLALQSGLSMNSDQSLTRDEAADLLTKSLLAAAEGLEGSAHVEPSEEGEADVPVSPPHPPPATSPQQLSAILEQQPELSVSEAARALAVSRAVKVLRERRGCSAAEAIDELSGIMTDVCKIRNKSQISPARAPVRAALGGAAKMLSTKETSETSSSLPPNPMLFLASPPVIKKRRDFGGASGLSRISIAAPSSRIPFTPVSECDTSASFSSSSSSSMSSTSTANTATASTTPPSAPPFGAKKQPRCMKQPRSLSSDLGEYHEDSGDEGGFVPGGKMRQHYSSAAKGKDLAHFAAAGGAKTKKVRRAKKIKSRALSPMRNPTHHHVGNKNKRNGNSDDNVLSSLGCASPKKRSRTISSEEAGFESP</sequence>
<feature type="compositionally biased region" description="Basic residues" evidence="1">
    <location>
        <begin position="334"/>
        <end position="346"/>
    </location>
</feature>
<comment type="caution">
    <text evidence="2">The sequence shown here is derived from an EMBL/GenBank/DDBJ whole genome shotgun (WGS) entry which is preliminary data.</text>
</comment>
<feature type="compositionally biased region" description="Pro residues" evidence="1">
    <location>
        <begin position="89"/>
        <end position="98"/>
    </location>
</feature>
<evidence type="ECO:0000313" key="2">
    <source>
        <dbReference type="EMBL" id="GMI04494.1"/>
    </source>
</evidence>
<dbReference type="EMBL" id="BRXX01000317">
    <property type="protein sequence ID" value="GMI04494.1"/>
    <property type="molecule type" value="Genomic_DNA"/>
</dbReference>
<feature type="region of interest" description="Disordered" evidence="1">
    <location>
        <begin position="71"/>
        <end position="103"/>
    </location>
</feature>
<organism evidence="2 3">
    <name type="scientific">Triparma verrucosa</name>
    <dbReference type="NCBI Taxonomy" id="1606542"/>
    <lineage>
        <taxon>Eukaryota</taxon>
        <taxon>Sar</taxon>
        <taxon>Stramenopiles</taxon>
        <taxon>Ochrophyta</taxon>
        <taxon>Bolidophyceae</taxon>
        <taxon>Parmales</taxon>
        <taxon>Triparmaceae</taxon>
        <taxon>Triparma</taxon>
    </lineage>
</organism>
<name>A0A9W7F5X5_9STRA</name>
<reference evidence="3" key="1">
    <citation type="journal article" date="2023" name="Commun. Biol.">
        <title>Genome analysis of Parmales, the sister group of diatoms, reveals the evolutionary specialization of diatoms from phago-mixotrophs to photoautotrophs.</title>
        <authorList>
            <person name="Ban H."/>
            <person name="Sato S."/>
            <person name="Yoshikawa S."/>
            <person name="Yamada K."/>
            <person name="Nakamura Y."/>
            <person name="Ichinomiya M."/>
            <person name="Sato N."/>
            <person name="Blanc-Mathieu R."/>
            <person name="Endo H."/>
            <person name="Kuwata A."/>
            <person name="Ogata H."/>
        </authorList>
    </citation>
    <scope>NUCLEOTIDE SEQUENCE [LARGE SCALE GENOMIC DNA]</scope>
    <source>
        <strain evidence="3">NIES 3699</strain>
    </source>
</reference>
<evidence type="ECO:0000313" key="3">
    <source>
        <dbReference type="Proteomes" id="UP001165160"/>
    </source>
</evidence>
<dbReference type="AlphaFoldDB" id="A0A9W7F5X5"/>
<keyword evidence="3" id="KW-1185">Reference proteome</keyword>
<dbReference type="Proteomes" id="UP001165160">
    <property type="component" value="Unassembled WGS sequence"/>
</dbReference>
<accession>A0A9W7F5X5</accession>
<feature type="compositionally biased region" description="Basic residues" evidence="1">
    <location>
        <begin position="355"/>
        <end position="366"/>
    </location>
</feature>
<feature type="compositionally biased region" description="Low complexity" evidence="1">
    <location>
        <begin position="241"/>
        <end position="267"/>
    </location>
</feature>
<gene>
    <name evidence="2" type="ORF">TrVE_jg11775</name>
</gene>
<proteinExistence type="predicted"/>
<feature type="region of interest" description="Disordered" evidence="1">
    <location>
        <begin position="241"/>
        <end position="400"/>
    </location>
</feature>